<dbReference type="InterPro" id="IPR000189">
    <property type="entry name" value="Transglyc_AS"/>
</dbReference>
<dbReference type="PANTHER" id="PTHR37423:SF2">
    <property type="entry name" value="MEMBRANE-BOUND LYTIC MUREIN TRANSGLYCOSYLASE C"/>
    <property type="match status" value="1"/>
</dbReference>
<feature type="compositionally biased region" description="Pro residues" evidence="2">
    <location>
        <begin position="346"/>
        <end position="357"/>
    </location>
</feature>
<dbReference type="OrthoDB" id="9815002at2"/>
<keyword evidence="3" id="KW-0732">Signal</keyword>
<dbReference type="GO" id="GO:0008933">
    <property type="term" value="F:peptidoglycan lytic transglycosylase activity"/>
    <property type="evidence" value="ECO:0007669"/>
    <property type="project" value="InterPro"/>
</dbReference>
<name>A0A2S0MGF0_9BURK</name>
<dbReference type="InterPro" id="IPR023346">
    <property type="entry name" value="Lysozyme-like_dom_sf"/>
</dbReference>
<keyword evidence="6" id="KW-1185">Reference proteome</keyword>
<dbReference type="AlphaFoldDB" id="A0A2S0MGF0"/>
<gene>
    <name evidence="5" type="ORF">C6570_12440</name>
</gene>
<organism evidence="5 6">
    <name type="scientific">Ottowia oryzae</name>
    <dbReference type="NCBI Taxonomy" id="2109914"/>
    <lineage>
        <taxon>Bacteria</taxon>
        <taxon>Pseudomonadati</taxon>
        <taxon>Pseudomonadota</taxon>
        <taxon>Betaproteobacteria</taxon>
        <taxon>Burkholderiales</taxon>
        <taxon>Comamonadaceae</taxon>
        <taxon>Ottowia</taxon>
    </lineage>
</organism>
<comment type="similarity">
    <text evidence="1">Belongs to the transglycosylase Slt family.</text>
</comment>
<feature type="compositionally biased region" description="Low complexity" evidence="2">
    <location>
        <begin position="312"/>
        <end position="343"/>
    </location>
</feature>
<feature type="region of interest" description="Disordered" evidence="2">
    <location>
        <begin position="305"/>
        <end position="357"/>
    </location>
</feature>
<sequence>MTKPPLRFGARRAPTWLAPALACLLALGHAPARADLWSHVDEQGVTHFAAEQIDERYQLYYKGADVSRLSLTAETRLANPGAAQRGGAVGLRASAGSGDPAFKMPQRFAAIDDSRGYKAVQKHLREAAKQHSVDYELLKAVVAAESGFDPTAVSPKGAVGLMQLLPTTATQYGVVADKGGRKDRKGHPIAAQTVEQKLTDPRTNIFAGARYLSYLLKLFKGETSLAVAAYNAGEGAVQRAGNKIPNFKETQGYVRTVMGLYGVFKPAQEGVRVAAGDAAANAIPGGVASVARALGKASGRVRVELEPGGGAKPRAAGAAPVAVLGPSGPADAAATSSDSPWAPLAYTPPPAGLSPGE</sequence>
<dbReference type="Gene3D" id="1.10.530.10">
    <property type="match status" value="1"/>
</dbReference>
<dbReference type="RefSeq" id="WP_106703499.1">
    <property type="nucleotide sequence ID" value="NZ_CP027666.1"/>
</dbReference>
<evidence type="ECO:0000313" key="6">
    <source>
        <dbReference type="Proteomes" id="UP000239709"/>
    </source>
</evidence>
<accession>A0A2S0MGF0</accession>
<dbReference type="Proteomes" id="UP000239709">
    <property type="component" value="Chromosome"/>
</dbReference>
<evidence type="ECO:0000256" key="1">
    <source>
        <dbReference type="ARBA" id="ARBA00007734"/>
    </source>
</evidence>
<dbReference type="CDD" id="cd16896">
    <property type="entry name" value="LT_Slt70-like"/>
    <property type="match status" value="1"/>
</dbReference>
<evidence type="ECO:0000313" key="5">
    <source>
        <dbReference type="EMBL" id="AVO34950.1"/>
    </source>
</evidence>
<feature type="signal peptide" evidence="3">
    <location>
        <begin position="1"/>
        <end position="34"/>
    </location>
</feature>
<proteinExistence type="inferred from homology"/>
<dbReference type="KEGG" id="otk:C6570_12440"/>
<dbReference type="SUPFAM" id="SSF53955">
    <property type="entry name" value="Lysozyme-like"/>
    <property type="match status" value="1"/>
</dbReference>
<feature type="domain" description="Transglycosylase SLT" evidence="4">
    <location>
        <begin position="125"/>
        <end position="245"/>
    </location>
</feature>
<dbReference type="InterPro" id="IPR008258">
    <property type="entry name" value="Transglycosylase_SLT_dom_1"/>
</dbReference>
<dbReference type="PANTHER" id="PTHR37423">
    <property type="entry name" value="SOLUBLE LYTIC MUREIN TRANSGLYCOSYLASE-RELATED"/>
    <property type="match status" value="1"/>
</dbReference>
<dbReference type="GO" id="GO:0016020">
    <property type="term" value="C:membrane"/>
    <property type="evidence" value="ECO:0007669"/>
    <property type="project" value="InterPro"/>
</dbReference>
<dbReference type="PROSITE" id="PS00922">
    <property type="entry name" value="TRANSGLYCOSYLASE"/>
    <property type="match status" value="1"/>
</dbReference>
<feature type="chain" id="PRO_5015440824" evidence="3">
    <location>
        <begin position="35"/>
        <end position="357"/>
    </location>
</feature>
<reference evidence="5 6" key="1">
    <citation type="submission" date="2018-03" db="EMBL/GenBank/DDBJ databases">
        <title>Genome sequencing of Ottowia sp.</title>
        <authorList>
            <person name="Kim S.-J."/>
            <person name="Heo J."/>
            <person name="Kwon S.-W."/>
        </authorList>
    </citation>
    <scope>NUCLEOTIDE SEQUENCE [LARGE SCALE GENOMIC DNA]</scope>
    <source>
        <strain evidence="5 6">KADR8-3</strain>
    </source>
</reference>
<protein>
    <submittedName>
        <fullName evidence="5">Lytic transglycosylase</fullName>
    </submittedName>
</protein>
<dbReference type="GO" id="GO:0000270">
    <property type="term" value="P:peptidoglycan metabolic process"/>
    <property type="evidence" value="ECO:0007669"/>
    <property type="project" value="InterPro"/>
</dbReference>
<evidence type="ECO:0000256" key="3">
    <source>
        <dbReference type="SAM" id="SignalP"/>
    </source>
</evidence>
<dbReference type="Pfam" id="PF01464">
    <property type="entry name" value="SLT"/>
    <property type="match status" value="1"/>
</dbReference>
<dbReference type="EMBL" id="CP027666">
    <property type="protein sequence ID" value="AVO34950.1"/>
    <property type="molecule type" value="Genomic_DNA"/>
</dbReference>
<evidence type="ECO:0000256" key="2">
    <source>
        <dbReference type="SAM" id="MobiDB-lite"/>
    </source>
</evidence>
<evidence type="ECO:0000259" key="4">
    <source>
        <dbReference type="Pfam" id="PF01464"/>
    </source>
</evidence>